<evidence type="ECO:0000313" key="2">
    <source>
        <dbReference type="Proteomes" id="UP001057402"/>
    </source>
</evidence>
<organism evidence="1 2">
    <name type="scientific">Melastoma candidum</name>
    <dbReference type="NCBI Taxonomy" id="119954"/>
    <lineage>
        <taxon>Eukaryota</taxon>
        <taxon>Viridiplantae</taxon>
        <taxon>Streptophyta</taxon>
        <taxon>Embryophyta</taxon>
        <taxon>Tracheophyta</taxon>
        <taxon>Spermatophyta</taxon>
        <taxon>Magnoliopsida</taxon>
        <taxon>eudicotyledons</taxon>
        <taxon>Gunneridae</taxon>
        <taxon>Pentapetalae</taxon>
        <taxon>rosids</taxon>
        <taxon>malvids</taxon>
        <taxon>Myrtales</taxon>
        <taxon>Melastomataceae</taxon>
        <taxon>Melastomatoideae</taxon>
        <taxon>Melastomateae</taxon>
        <taxon>Melastoma</taxon>
    </lineage>
</organism>
<protein>
    <submittedName>
        <fullName evidence="1">Uncharacterized protein</fullName>
    </submittedName>
</protein>
<accession>A0ACB9QKV4</accession>
<evidence type="ECO:0000313" key="1">
    <source>
        <dbReference type="EMBL" id="KAI4366729.1"/>
    </source>
</evidence>
<dbReference type="Proteomes" id="UP001057402">
    <property type="component" value="Chromosome 6"/>
</dbReference>
<sequence>MMSAGPPSAPSQAWDDPVPYIYGCLAVLLILIAVPLSVLACYHARVALRGVPRGPDEEDKPEKVAVPDAEPKIVVVMAGEDVPSYIAMPKQKTGHVS</sequence>
<gene>
    <name evidence="1" type="ORF">MLD38_022570</name>
</gene>
<dbReference type="EMBL" id="CM042885">
    <property type="protein sequence ID" value="KAI4366729.1"/>
    <property type="molecule type" value="Genomic_DNA"/>
</dbReference>
<keyword evidence="2" id="KW-1185">Reference proteome</keyword>
<proteinExistence type="predicted"/>
<name>A0ACB9QKV4_9MYRT</name>
<reference evidence="2" key="1">
    <citation type="journal article" date="2023" name="Front. Plant Sci.">
        <title>Chromosomal-level genome assembly of Melastoma candidum provides insights into trichome evolution.</title>
        <authorList>
            <person name="Zhong Y."/>
            <person name="Wu W."/>
            <person name="Sun C."/>
            <person name="Zou P."/>
            <person name="Liu Y."/>
            <person name="Dai S."/>
            <person name="Zhou R."/>
        </authorList>
    </citation>
    <scope>NUCLEOTIDE SEQUENCE [LARGE SCALE GENOMIC DNA]</scope>
</reference>
<comment type="caution">
    <text evidence="1">The sequence shown here is derived from an EMBL/GenBank/DDBJ whole genome shotgun (WGS) entry which is preliminary data.</text>
</comment>